<dbReference type="PROSITE" id="PS50259">
    <property type="entry name" value="G_PROTEIN_RECEP_F3_4"/>
    <property type="match status" value="1"/>
</dbReference>
<dbReference type="InterPro" id="IPR017978">
    <property type="entry name" value="GPCR_3_C"/>
</dbReference>
<feature type="transmembrane region" description="Helical" evidence="11">
    <location>
        <begin position="670"/>
        <end position="694"/>
    </location>
</feature>
<dbReference type="InterPro" id="IPR001828">
    <property type="entry name" value="ANF_lig-bd_rcpt"/>
</dbReference>
<evidence type="ECO:0000256" key="10">
    <source>
        <dbReference type="ARBA" id="ARBA00023224"/>
    </source>
</evidence>
<dbReference type="PANTHER" id="PTHR24061:SF599">
    <property type="entry name" value="G-PROTEIN COUPLED RECEPTORS FAMILY 3 PROFILE DOMAIN-CONTAINING PROTEIN"/>
    <property type="match status" value="1"/>
</dbReference>
<feature type="transmembrane region" description="Helical" evidence="11">
    <location>
        <begin position="723"/>
        <end position="745"/>
    </location>
</feature>
<dbReference type="Proteomes" id="UP001652642">
    <property type="component" value="Chromosome 6"/>
</dbReference>
<dbReference type="Gene3D" id="3.40.50.2300">
    <property type="match status" value="2"/>
</dbReference>
<evidence type="ECO:0000259" key="12">
    <source>
        <dbReference type="PROSITE" id="PS50259"/>
    </source>
</evidence>
<dbReference type="InterPro" id="IPR028082">
    <property type="entry name" value="Peripla_BP_I"/>
</dbReference>
<dbReference type="Gene3D" id="2.10.50.30">
    <property type="entry name" value="GPCR, family 3, nine cysteines domain"/>
    <property type="match status" value="1"/>
</dbReference>
<name>A0ABM5GQ70_9SAUR</name>
<dbReference type="Pfam" id="PF00003">
    <property type="entry name" value="7tm_3"/>
    <property type="match status" value="1"/>
</dbReference>
<dbReference type="PRINTS" id="PR01535">
    <property type="entry name" value="VOMERONASL2R"/>
</dbReference>
<evidence type="ECO:0000256" key="5">
    <source>
        <dbReference type="ARBA" id="ARBA00022989"/>
    </source>
</evidence>
<feature type="transmembrane region" description="Helical" evidence="11">
    <location>
        <begin position="633"/>
        <end position="658"/>
    </location>
</feature>
<evidence type="ECO:0000256" key="2">
    <source>
        <dbReference type="ARBA" id="ARBA00022475"/>
    </source>
</evidence>
<dbReference type="InterPro" id="IPR000337">
    <property type="entry name" value="GPCR_3"/>
</dbReference>
<feature type="transmembrane region" description="Helical" evidence="11">
    <location>
        <begin position="601"/>
        <end position="621"/>
    </location>
</feature>
<dbReference type="Pfam" id="PF07562">
    <property type="entry name" value="NCD3G"/>
    <property type="match status" value="1"/>
</dbReference>
<dbReference type="Pfam" id="PF01094">
    <property type="entry name" value="ANF_receptor"/>
    <property type="match status" value="1"/>
</dbReference>
<keyword evidence="9" id="KW-0325">Glycoprotein</keyword>
<dbReference type="CDD" id="cd15283">
    <property type="entry name" value="7tmC_V2R_pheromone"/>
    <property type="match status" value="1"/>
</dbReference>
<evidence type="ECO:0000256" key="8">
    <source>
        <dbReference type="ARBA" id="ARBA00023170"/>
    </source>
</evidence>
<evidence type="ECO:0000256" key="7">
    <source>
        <dbReference type="ARBA" id="ARBA00023136"/>
    </source>
</evidence>
<comment type="subcellular location">
    <subcellularLocation>
        <location evidence="1">Cell membrane</location>
        <topology evidence="1">Multi-pass membrane protein</topology>
    </subcellularLocation>
</comment>
<dbReference type="InterPro" id="IPR038550">
    <property type="entry name" value="GPCR_3_9-Cys_sf"/>
</dbReference>
<keyword evidence="10" id="KW-0807">Transducer</keyword>
<keyword evidence="8" id="KW-0675">Receptor</keyword>
<keyword evidence="13" id="KW-1185">Reference proteome</keyword>
<dbReference type="PROSITE" id="PS00981">
    <property type="entry name" value="G_PROTEIN_RECEP_F3_3"/>
    <property type="match status" value="1"/>
</dbReference>
<keyword evidence="2" id="KW-1003">Cell membrane</keyword>
<organism evidence="13 14">
    <name type="scientific">Pogona vitticeps</name>
    <name type="common">central bearded dragon</name>
    <dbReference type="NCBI Taxonomy" id="103695"/>
    <lineage>
        <taxon>Eukaryota</taxon>
        <taxon>Metazoa</taxon>
        <taxon>Chordata</taxon>
        <taxon>Craniata</taxon>
        <taxon>Vertebrata</taxon>
        <taxon>Euteleostomi</taxon>
        <taxon>Lepidosauria</taxon>
        <taxon>Squamata</taxon>
        <taxon>Bifurcata</taxon>
        <taxon>Unidentata</taxon>
        <taxon>Episquamata</taxon>
        <taxon>Toxicofera</taxon>
        <taxon>Iguania</taxon>
        <taxon>Acrodonta</taxon>
        <taxon>Agamidae</taxon>
        <taxon>Amphibolurinae</taxon>
        <taxon>Pogona</taxon>
    </lineage>
</organism>
<dbReference type="InterPro" id="IPR017979">
    <property type="entry name" value="GPCR_3_CS"/>
</dbReference>
<proteinExistence type="predicted"/>
<gene>
    <name evidence="14" type="primary">LOC110070456</name>
</gene>
<dbReference type="PANTHER" id="PTHR24061">
    <property type="entry name" value="CALCIUM-SENSING RECEPTOR-RELATED"/>
    <property type="match status" value="1"/>
</dbReference>
<evidence type="ECO:0000256" key="4">
    <source>
        <dbReference type="ARBA" id="ARBA00022729"/>
    </source>
</evidence>
<evidence type="ECO:0000313" key="14">
    <source>
        <dbReference type="RefSeq" id="XP_072859811.1"/>
    </source>
</evidence>
<dbReference type="InterPro" id="IPR011500">
    <property type="entry name" value="GPCR_3_9-Cys_dom"/>
</dbReference>
<feature type="transmembrane region" description="Helical" evidence="11">
    <location>
        <begin position="783"/>
        <end position="805"/>
    </location>
</feature>
<dbReference type="RefSeq" id="XP_072859811.1">
    <property type="nucleotide sequence ID" value="XM_073003710.1"/>
</dbReference>
<dbReference type="GeneID" id="110070456"/>
<evidence type="ECO:0000313" key="13">
    <source>
        <dbReference type="Proteomes" id="UP001652642"/>
    </source>
</evidence>
<feature type="domain" description="G-protein coupled receptors family 3 profile" evidence="12">
    <location>
        <begin position="563"/>
        <end position="827"/>
    </location>
</feature>
<keyword evidence="7 11" id="KW-0472">Membrane</keyword>
<keyword evidence="6" id="KW-0297">G-protein coupled receptor</keyword>
<dbReference type="InterPro" id="IPR004073">
    <property type="entry name" value="GPCR_3_vmron_rcpt_2"/>
</dbReference>
<evidence type="ECO:0000256" key="3">
    <source>
        <dbReference type="ARBA" id="ARBA00022692"/>
    </source>
</evidence>
<dbReference type="InterPro" id="IPR000068">
    <property type="entry name" value="GPCR_3_Ca_sens_rcpt-rel"/>
</dbReference>
<keyword evidence="5 11" id="KW-1133">Transmembrane helix</keyword>
<reference evidence="14" key="1">
    <citation type="submission" date="2025-08" db="UniProtKB">
        <authorList>
            <consortium name="RefSeq"/>
        </authorList>
    </citation>
    <scope>IDENTIFICATION</scope>
</reference>
<evidence type="ECO:0000256" key="9">
    <source>
        <dbReference type="ARBA" id="ARBA00023180"/>
    </source>
</evidence>
<feature type="transmembrane region" description="Helical" evidence="11">
    <location>
        <begin position="563"/>
        <end position="586"/>
    </location>
</feature>
<accession>A0ABM5GQ70</accession>
<sequence>MLQMLTRVRCTTSDARCTVGKLHPIKYKYHHPGDLMIAGIISQLYVMSDITFRRHPSEEVINEPIYFSARWTYFASLELLSMQDRFIPNYKCDTQVNAVSVIAGPASIFCRHMTNILHLYKIPQLIYGSVPLRNSKQDLFFHQMFPNELPQNMGILQLLLHFKWTWVGVMVMPNDIGERFVHNVLPTFAQKGICFDFIQQIPNEKFSSNTEDMVTEWIGFFTIVMGSTARAVIVHGENQIMALLRMFPLIQEFWHVSIKTNGKIWIMVARMEFTSVPFQKDWSTDFIHGAILFAVSSKEVPGFQKFVQMRNPVSEKEDGFFQVFWEQAFECSFPKAHKREETEMICSGEEKLEDLPASLFEMTMNSQSYAVYNAVYAVAHALRAAHSAAFKPRGKADGQRWVLLDQQPWQLHTYIRSISFNNTAGELLKFDQNGDLEANFDIMNWVTFPNQSFFRVKVGKLDPAAPPDKIFTIFTNDITWPNVFNQARPLSVCNENCHAGYSKIKVEERPFCCYDCLPCPEGKISNQTDMNDCFQCKEDQHPNNDQNMCIPKEISFLSYKEPLGISLATLSLLFSYITVMVLGIFIKHKDTPIVRASNRNLTYTLLTGLLFSFLCAFLFIGRPEKVSCMFRQVTFSLIFSVAVSCILAKTIIVVLAFLATRPGSRVRKWLGKWLAPSIVLFCCLIQATICTVWLTTSPPFPDFDMHSMTKEIVLLCNEGSARMFYSVLGFMGSLALVSFIVAFLARKLPDSFNEAKFIAFSMLVFCTVWSCFLPTYLSTKGKYMVAVEIFSILASSGGLLGFIFFPKCFIIVVRPELNNRVQLIRRQNQRRQTQPHLNSHIN</sequence>
<feature type="transmembrane region" description="Helical" evidence="11">
    <location>
        <begin position="757"/>
        <end position="777"/>
    </location>
</feature>
<evidence type="ECO:0000256" key="11">
    <source>
        <dbReference type="SAM" id="Phobius"/>
    </source>
</evidence>
<dbReference type="SUPFAM" id="SSF53822">
    <property type="entry name" value="Periplasmic binding protein-like I"/>
    <property type="match status" value="1"/>
</dbReference>
<evidence type="ECO:0000256" key="6">
    <source>
        <dbReference type="ARBA" id="ARBA00023040"/>
    </source>
</evidence>
<evidence type="ECO:0000256" key="1">
    <source>
        <dbReference type="ARBA" id="ARBA00004651"/>
    </source>
</evidence>
<protein>
    <submittedName>
        <fullName evidence="14">Vomeronasal type-2 receptor 26-like</fullName>
    </submittedName>
</protein>
<keyword evidence="3 11" id="KW-0812">Transmembrane</keyword>
<keyword evidence="4" id="KW-0732">Signal</keyword>
<dbReference type="PRINTS" id="PR00248">
    <property type="entry name" value="GPCRMGR"/>
</dbReference>